<reference evidence="2 3" key="1">
    <citation type="submission" date="2013-09" db="EMBL/GenBank/DDBJ databases">
        <title>Corchorus capsularis genome sequencing.</title>
        <authorList>
            <person name="Alam M."/>
            <person name="Haque M.S."/>
            <person name="Islam M.S."/>
            <person name="Emdad E.M."/>
            <person name="Islam M.M."/>
            <person name="Ahmed B."/>
            <person name="Halim A."/>
            <person name="Hossen Q.M.M."/>
            <person name="Hossain M.Z."/>
            <person name="Ahmed R."/>
            <person name="Khan M.M."/>
            <person name="Islam R."/>
            <person name="Rashid M.M."/>
            <person name="Khan S.A."/>
            <person name="Rahman M.S."/>
            <person name="Alam M."/>
        </authorList>
    </citation>
    <scope>NUCLEOTIDE SEQUENCE [LARGE SCALE GENOMIC DNA]</scope>
    <source>
        <strain evidence="3">cv. CVL-1</strain>
        <tissue evidence="2">Whole seedling</tissue>
    </source>
</reference>
<dbReference type="PROSITE" id="PS51485">
    <property type="entry name" value="PHYTOCYANIN"/>
    <property type="match status" value="1"/>
</dbReference>
<dbReference type="Gene3D" id="2.60.40.420">
    <property type="entry name" value="Cupredoxins - blue copper proteins"/>
    <property type="match status" value="1"/>
</dbReference>
<dbReference type="InterPro" id="IPR003245">
    <property type="entry name" value="Phytocyanin_dom"/>
</dbReference>
<feature type="domain" description="Phytocyanin" evidence="1">
    <location>
        <begin position="18"/>
        <end position="112"/>
    </location>
</feature>
<dbReference type="Gramene" id="OMO79946">
    <property type="protein sequence ID" value="OMO79946"/>
    <property type="gene ID" value="CCACVL1_13299"/>
</dbReference>
<protein>
    <submittedName>
        <fullName evidence="2">Plastocyanin-like protein</fullName>
    </submittedName>
</protein>
<dbReference type="STRING" id="210143.A0A1R3IBG2"/>
<dbReference type="PANTHER" id="PTHR33021">
    <property type="entry name" value="BLUE COPPER PROTEIN"/>
    <property type="match status" value="1"/>
</dbReference>
<dbReference type="InterPro" id="IPR008972">
    <property type="entry name" value="Cupredoxin"/>
</dbReference>
<dbReference type="OMA" id="ADTWASN"/>
<dbReference type="Pfam" id="PF02298">
    <property type="entry name" value="Cu_bind_like"/>
    <property type="match status" value="1"/>
</dbReference>
<dbReference type="PANTHER" id="PTHR33021:SF292">
    <property type="entry name" value="EARLY NODULIN-LIKE PROTEIN 22"/>
    <property type="match status" value="1"/>
</dbReference>
<gene>
    <name evidence="2" type="ORF">CCACVL1_13299</name>
</gene>
<proteinExistence type="predicted"/>
<dbReference type="Proteomes" id="UP000188268">
    <property type="component" value="Unassembled WGS sequence"/>
</dbReference>
<dbReference type="AlphaFoldDB" id="A0A1R3IBG2"/>
<evidence type="ECO:0000313" key="2">
    <source>
        <dbReference type="EMBL" id="OMO79946.1"/>
    </source>
</evidence>
<organism evidence="2 3">
    <name type="scientific">Corchorus capsularis</name>
    <name type="common">Jute</name>
    <dbReference type="NCBI Taxonomy" id="210143"/>
    <lineage>
        <taxon>Eukaryota</taxon>
        <taxon>Viridiplantae</taxon>
        <taxon>Streptophyta</taxon>
        <taxon>Embryophyta</taxon>
        <taxon>Tracheophyta</taxon>
        <taxon>Spermatophyta</taxon>
        <taxon>Magnoliopsida</taxon>
        <taxon>eudicotyledons</taxon>
        <taxon>Gunneridae</taxon>
        <taxon>Pentapetalae</taxon>
        <taxon>rosids</taxon>
        <taxon>malvids</taxon>
        <taxon>Malvales</taxon>
        <taxon>Malvaceae</taxon>
        <taxon>Grewioideae</taxon>
        <taxon>Apeibeae</taxon>
        <taxon>Corchorus</taxon>
    </lineage>
</organism>
<accession>A0A1R3IBG2</accession>
<dbReference type="SUPFAM" id="SSF49503">
    <property type="entry name" value="Cupredoxins"/>
    <property type="match status" value="1"/>
</dbReference>
<dbReference type="OrthoDB" id="1934652at2759"/>
<evidence type="ECO:0000259" key="1">
    <source>
        <dbReference type="PROSITE" id="PS51485"/>
    </source>
</evidence>
<dbReference type="InterPro" id="IPR039391">
    <property type="entry name" value="Phytocyanin-like"/>
</dbReference>
<dbReference type="GO" id="GO:0009055">
    <property type="term" value="F:electron transfer activity"/>
    <property type="evidence" value="ECO:0007669"/>
    <property type="project" value="InterPro"/>
</dbReference>
<keyword evidence="3" id="KW-1185">Reference proteome</keyword>
<comment type="caution">
    <text evidence="2">The sequence shown here is derived from an EMBL/GenBank/DDBJ whole genome shotgun (WGS) entry which is preliminary data.</text>
</comment>
<sequence>MEKNGEAIRGRQSNSKPSTYIVGGEDGWDLAIDMQSWARGKKFHAVFKYDDQRFDVAVVNKEGHDSCSVNEGAKVFDSGYDKIRLAFGPNYFIDSAPDVCAAGMKMAINATAPPSLI</sequence>
<dbReference type="EMBL" id="AWWV01010340">
    <property type="protein sequence ID" value="OMO79946.1"/>
    <property type="molecule type" value="Genomic_DNA"/>
</dbReference>
<evidence type="ECO:0000313" key="3">
    <source>
        <dbReference type="Proteomes" id="UP000188268"/>
    </source>
</evidence>
<dbReference type="GO" id="GO:0005886">
    <property type="term" value="C:plasma membrane"/>
    <property type="evidence" value="ECO:0007669"/>
    <property type="project" value="TreeGrafter"/>
</dbReference>
<name>A0A1R3IBG2_COCAP</name>